<dbReference type="Pfam" id="PF13277">
    <property type="entry name" value="YmdB"/>
    <property type="match status" value="1"/>
</dbReference>
<dbReference type="EMBL" id="DROP01000201">
    <property type="protein sequence ID" value="HHI88895.1"/>
    <property type="molecule type" value="Genomic_DNA"/>
</dbReference>
<dbReference type="PANTHER" id="PTHR36303:SF1">
    <property type="entry name" value="2',3'-CYCLIC-NUCLEOTIDE 2'-PHOSPHODIESTERASE"/>
    <property type="match status" value="1"/>
</dbReference>
<dbReference type="InterPro" id="IPR029052">
    <property type="entry name" value="Metallo-depent_PP-like"/>
</dbReference>
<dbReference type="Proteomes" id="UP000885806">
    <property type="component" value="Unassembled WGS sequence"/>
</dbReference>
<comment type="caution">
    <text evidence="1">The sequence shown here is derived from an EMBL/GenBank/DDBJ whole genome shotgun (WGS) entry which is preliminary data.</text>
</comment>
<protein>
    <submittedName>
        <fullName evidence="1">Metallophosphoesterase</fullName>
    </submittedName>
</protein>
<dbReference type="InterPro" id="IPR005235">
    <property type="entry name" value="YmdB-like"/>
</dbReference>
<organism evidence="1">
    <name type="scientific">Hellea balneolensis</name>
    <dbReference type="NCBI Taxonomy" id="287478"/>
    <lineage>
        <taxon>Bacteria</taxon>
        <taxon>Pseudomonadati</taxon>
        <taxon>Pseudomonadota</taxon>
        <taxon>Alphaproteobacteria</taxon>
        <taxon>Maricaulales</taxon>
        <taxon>Robiginitomaculaceae</taxon>
        <taxon>Hellea</taxon>
    </lineage>
</organism>
<sequence length="111" mass="11884">MRVLFLGDVVGRSGRRAVSQYLPDLRNRLELDAVVINGENAAGGFGITEGTATELFDAGADVLTLGNHSFDNANALSYIMREPRLLRPVNYPEGTVPGAGAGLYDISGYRL</sequence>
<dbReference type="GO" id="GO:0004113">
    <property type="term" value="F:2',3'-cyclic-nucleotide 3'-phosphodiesterase activity"/>
    <property type="evidence" value="ECO:0007669"/>
    <property type="project" value="TreeGrafter"/>
</dbReference>
<reference evidence="1" key="1">
    <citation type="journal article" date="2020" name="mSystems">
        <title>Genome- and Community-Level Interaction Insights into Carbon Utilization and Element Cycling Functions of Hydrothermarchaeota in Hydrothermal Sediment.</title>
        <authorList>
            <person name="Zhou Z."/>
            <person name="Liu Y."/>
            <person name="Xu W."/>
            <person name="Pan J."/>
            <person name="Luo Z.H."/>
            <person name="Li M."/>
        </authorList>
    </citation>
    <scope>NUCLEOTIDE SEQUENCE [LARGE SCALE GENOMIC DNA]</scope>
    <source>
        <strain evidence="1">HyVt-538</strain>
    </source>
</reference>
<feature type="non-terminal residue" evidence="1">
    <location>
        <position position="111"/>
    </location>
</feature>
<proteinExistence type="predicted"/>
<name>A0A7V5NXD3_9PROT</name>
<dbReference type="PANTHER" id="PTHR36303">
    <property type="entry name" value="2',3'-CYCLIC-NUCLEOTIDE 2'-PHOSPHODIESTERASE"/>
    <property type="match status" value="1"/>
</dbReference>
<gene>
    <name evidence="1" type="ORF">ENK01_02985</name>
</gene>
<dbReference type="Gene3D" id="3.60.21.10">
    <property type="match status" value="1"/>
</dbReference>
<accession>A0A7V5NXD3</accession>
<dbReference type="AlphaFoldDB" id="A0A7V5NXD3"/>
<dbReference type="SUPFAM" id="SSF56300">
    <property type="entry name" value="Metallo-dependent phosphatases"/>
    <property type="match status" value="1"/>
</dbReference>
<evidence type="ECO:0000313" key="1">
    <source>
        <dbReference type="EMBL" id="HHI88895.1"/>
    </source>
</evidence>